<dbReference type="EMBL" id="BSYO01000011">
    <property type="protein sequence ID" value="GMH12051.1"/>
    <property type="molecule type" value="Genomic_DNA"/>
</dbReference>
<organism evidence="2 3">
    <name type="scientific">Nepenthes gracilis</name>
    <name type="common">Slender pitcher plant</name>
    <dbReference type="NCBI Taxonomy" id="150966"/>
    <lineage>
        <taxon>Eukaryota</taxon>
        <taxon>Viridiplantae</taxon>
        <taxon>Streptophyta</taxon>
        <taxon>Embryophyta</taxon>
        <taxon>Tracheophyta</taxon>
        <taxon>Spermatophyta</taxon>
        <taxon>Magnoliopsida</taxon>
        <taxon>eudicotyledons</taxon>
        <taxon>Gunneridae</taxon>
        <taxon>Pentapetalae</taxon>
        <taxon>Caryophyllales</taxon>
        <taxon>Nepenthaceae</taxon>
        <taxon>Nepenthes</taxon>
    </lineage>
</organism>
<dbReference type="Proteomes" id="UP001279734">
    <property type="component" value="Unassembled WGS sequence"/>
</dbReference>
<gene>
    <name evidence="2" type="ORF">Nepgr_013892</name>
</gene>
<dbReference type="PANTHER" id="PTHR33974">
    <property type="entry name" value="VASCULAR-RELATED UNKNOWN PROTEIN 1-RELATED"/>
    <property type="match status" value="1"/>
</dbReference>
<dbReference type="GO" id="GO:0010089">
    <property type="term" value="P:xylem development"/>
    <property type="evidence" value="ECO:0007669"/>
    <property type="project" value="InterPro"/>
</dbReference>
<reference evidence="2" key="1">
    <citation type="submission" date="2023-05" db="EMBL/GenBank/DDBJ databases">
        <title>Nepenthes gracilis genome sequencing.</title>
        <authorList>
            <person name="Fukushima K."/>
        </authorList>
    </citation>
    <scope>NUCLEOTIDE SEQUENCE</scope>
    <source>
        <strain evidence="2">SING2019-196</strain>
    </source>
</reference>
<dbReference type="PANTHER" id="PTHR33974:SF2">
    <property type="entry name" value="VASCULAR-RELATED UNKNOWN PROTEIN 1"/>
    <property type="match status" value="1"/>
</dbReference>
<name>A0AAD3SJZ3_NEPGR</name>
<dbReference type="InterPro" id="IPR039280">
    <property type="entry name" value="VUP"/>
</dbReference>
<protein>
    <submittedName>
        <fullName evidence="2">Uncharacterized protein</fullName>
    </submittedName>
</protein>
<evidence type="ECO:0000313" key="2">
    <source>
        <dbReference type="EMBL" id="GMH12051.1"/>
    </source>
</evidence>
<evidence type="ECO:0000313" key="3">
    <source>
        <dbReference type="Proteomes" id="UP001279734"/>
    </source>
</evidence>
<feature type="region of interest" description="Disordered" evidence="1">
    <location>
        <begin position="1"/>
        <end position="73"/>
    </location>
</feature>
<sequence>MDNKSLFSGPKNDLPESNGEVSLPEESGWTQYLEDFSSYSTHKKEEEEEEEERADNSSGFVSGSLVSDAGSGPEWKSRIANSIVSGLPSMQRKLNSKDKRITREVPFDDSLEDTASSLVNSPKIAMGFNGMDVSSRKKDENFVGYLGEGGARDYHAAMKKNDGCAEMKKRRLCLVPVSMGMNYFG</sequence>
<keyword evidence="3" id="KW-1185">Reference proteome</keyword>
<proteinExistence type="predicted"/>
<accession>A0AAD3SJZ3</accession>
<feature type="compositionally biased region" description="Polar residues" evidence="1">
    <location>
        <begin position="56"/>
        <end position="65"/>
    </location>
</feature>
<comment type="caution">
    <text evidence="2">The sequence shown here is derived from an EMBL/GenBank/DDBJ whole genome shotgun (WGS) entry which is preliminary data.</text>
</comment>
<dbReference type="AlphaFoldDB" id="A0AAD3SJZ3"/>
<evidence type="ECO:0000256" key="1">
    <source>
        <dbReference type="SAM" id="MobiDB-lite"/>
    </source>
</evidence>